<sequence length="107" mass="11818">MQILTCSRDNKLKLLDARTLQAISTLSHESFRVAQNWSRATFSPDGQYVVAGSATGTVHVWETITGRCRQNLTQHQTAVSSCAWAPGTGGWQQVASCDKNGYINMWD</sequence>
<dbReference type="GO" id="GO:0000045">
    <property type="term" value="P:autophagosome assembly"/>
    <property type="evidence" value="ECO:0007669"/>
    <property type="project" value="InterPro"/>
</dbReference>
<evidence type="ECO:0000256" key="1">
    <source>
        <dbReference type="PROSITE-ProRule" id="PRU00221"/>
    </source>
</evidence>
<feature type="repeat" description="WD" evidence="1">
    <location>
        <begin position="72"/>
        <end position="107"/>
    </location>
</feature>
<dbReference type="AlphaFoldDB" id="A0A7S2FHN4"/>
<dbReference type="InterPro" id="IPR036322">
    <property type="entry name" value="WD40_repeat_dom_sf"/>
</dbReference>
<keyword evidence="1" id="KW-0853">WD repeat</keyword>
<dbReference type="PANTHER" id="PTHR19878">
    <property type="entry name" value="AUTOPHAGY PROTEIN 16-LIKE"/>
    <property type="match status" value="1"/>
</dbReference>
<proteinExistence type="predicted"/>
<reference evidence="2" key="1">
    <citation type="submission" date="2021-01" db="EMBL/GenBank/DDBJ databases">
        <authorList>
            <person name="Corre E."/>
            <person name="Pelletier E."/>
            <person name="Niang G."/>
            <person name="Scheremetjew M."/>
            <person name="Finn R."/>
            <person name="Kale V."/>
            <person name="Holt S."/>
            <person name="Cochrane G."/>
            <person name="Meng A."/>
            <person name="Brown T."/>
            <person name="Cohen L."/>
        </authorList>
    </citation>
    <scope>NUCLEOTIDE SEQUENCE</scope>
    <source>
        <strain evidence="2">RCC1693</strain>
    </source>
</reference>
<dbReference type="SMART" id="SM00320">
    <property type="entry name" value="WD40"/>
    <property type="match status" value="2"/>
</dbReference>
<dbReference type="InterPro" id="IPR015943">
    <property type="entry name" value="WD40/YVTN_repeat-like_dom_sf"/>
</dbReference>
<name>A0A7S2FHN4_9STRA</name>
<dbReference type="PANTHER" id="PTHR19878:SF8">
    <property type="entry name" value="AUTOPHAGY-RELATED 16, ISOFORM F"/>
    <property type="match status" value="1"/>
</dbReference>
<accession>A0A7S2FHN4</accession>
<dbReference type="EMBL" id="HBGT01006293">
    <property type="protein sequence ID" value="CAD9393492.1"/>
    <property type="molecule type" value="Transcribed_RNA"/>
</dbReference>
<feature type="repeat" description="WD" evidence="1">
    <location>
        <begin position="42"/>
        <end position="71"/>
    </location>
</feature>
<dbReference type="Gene3D" id="2.130.10.10">
    <property type="entry name" value="YVTN repeat-like/Quinoprotein amine dehydrogenase"/>
    <property type="match status" value="1"/>
</dbReference>
<gene>
    <name evidence="2" type="ORF">FPAR1323_LOCUS3417</name>
</gene>
<dbReference type="PROSITE" id="PS50082">
    <property type="entry name" value="WD_REPEATS_2"/>
    <property type="match status" value="2"/>
</dbReference>
<evidence type="ECO:0000313" key="2">
    <source>
        <dbReference type="EMBL" id="CAD9393492.1"/>
    </source>
</evidence>
<dbReference type="Pfam" id="PF00400">
    <property type="entry name" value="WD40"/>
    <property type="match status" value="2"/>
</dbReference>
<protein>
    <recommendedName>
        <fullName evidence="3">Anaphase-promoting complex subunit 4 WD40 domain-containing protein</fullName>
    </recommendedName>
</protein>
<organism evidence="2">
    <name type="scientific">Florenciella parvula</name>
    <dbReference type="NCBI Taxonomy" id="236787"/>
    <lineage>
        <taxon>Eukaryota</taxon>
        <taxon>Sar</taxon>
        <taxon>Stramenopiles</taxon>
        <taxon>Ochrophyta</taxon>
        <taxon>Dictyochophyceae</taxon>
        <taxon>Florenciellales</taxon>
        <taxon>Florenciella</taxon>
    </lineage>
</organism>
<dbReference type="InterPro" id="IPR045160">
    <property type="entry name" value="ATG16"/>
</dbReference>
<dbReference type="PROSITE" id="PS50294">
    <property type="entry name" value="WD_REPEATS_REGION"/>
    <property type="match status" value="1"/>
</dbReference>
<dbReference type="SUPFAM" id="SSF50978">
    <property type="entry name" value="WD40 repeat-like"/>
    <property type="match status" value="1"/>
</dbReference>
<dbReference type="InterPro" id="IPR001680">
    <property type="entry name" value="WD40_rpt"/>
</dbReference>
<evidence type="ECO:0008006" key="3">
    <source>
        <dbReference type="Google" id="ProtNLM"/>
    </source>
</evidence>